<feature type="compositionally biased region" description="Polar residues" evidence="5">
    <location>
        <begin position="541"/>
        <end position="550"/>
    </location>
</feature>
<keyword evidence="9" id="KW-1185">Reference proteome</keyword>
<feature type="compositionally biased region" description="Basic and acidic residues" evidence="5">
    <location>
        <begin position="342"/>
        <end position="355"/>
    </location>
</feature>
<evidence type="ECO:0000256" key="4">
    <source>
        <dbReference type="ARBA" id="ARBA00023157"/>
    </source>
</evidence>
<evidence type="ECO:0000259" key="7">
    <source>
        <dbReference type="PROSITE" id="PS50835"/>
    </source>
</evidence>
<feature type="signal peptide" evidence="6">
    <location>
        <begin position="1"/>
        <end position="19"/>
    </location>
</feature>
<proteinExistence type="predicted"/>
<keyword evidence="3" id="KW-0677">Repeat</keyword>
<feature type="domain" description="Ig-like" evidence="7">
    <location>
        <begin position="273"/>
        <end position="306"/>
    </location>
</feature>
<comment type="caution">
    <text evidence="8">The sequence shown here is derived from an EMBL/GenBank/DDBJ whole genome shotgun (WGS) entry which is preliminary data.</text>
</comment>
<dbReference type="InterPro" id="IPR003591">
    <property type="entry name" value="Leu-rich_rpt_typical-subtyp"/>
</dbReference>
<sequence>MNVISISALLFAICQLVRSASNCIELMSGNSFGLFCPSFSGSLPPTIPTGKRYSKLQIESASFQYGGAVLSKTNFTGLESLTYLRITSSGIERINPDAFFNLRQLTHLDLSKNRLTFIEPGTFRGLKLRKLILSGNSGLKLPSAALSGAKIFNFVARDCDIHSISFALFKQTEEFSALIMPSDGSWGSVDLSNNSLVCDCALLWLAQLFDKQRRYMGDASSDLIGARSPRYPRETTEEEVFKPMYRLNITCSAPKHLVQQRFPLPGEFDCPAPQVTGIDIAIIGKLMETVQLTCHARGRPTPNVAWAFQQHNQEVHRIVKSPTQLPPWSSDQMMDVSIGLNEEGKNEPDVMEQNKDQPQQQQQQQSAYFGETATTVGSGSGPAYWPVQDYAYSTHEYDVPGMTDPLAGAMPLSPHPMMGMPNATGTLVRRGRPMSTASLHPSAIQTPYLFPKAATSTTGLILPPVATVPPLGVVASPFLSYATVPQPPMPSQQPPVYFGHNHQLSLSALPNGQLVMTPTMSRNLNGAASQQPEEPEACAESSVTSCNSEKSATERLIGASGGLPTTQ</sequence>
<evidence type="ECO:0000256" key="2">
    <source>
        <dbReference type="ARBA" id="ARBA00022729"/>
    </source>
</evidence>
<dbReference type="InterPro" id="IPR032675">
    <property type="entry name" value="LRR_dom_sf"/>
</dbReference>
<keyword evidence="4" id="KW-1015">Disulfide bond</keyword>
<dbReference type="Gene3D" id="3.80.10.10">
    <property type="entry name" value="Ribonuclease Inhibitor"/>
    <property type="match status" value="2"/>
</dbReference>
<feature type="region of interest" description="Disordered" evidence="5">
    <location>
        <begin position="524"/>
        <end position="567"/>
    </location>
</feature>
<dbReference type="SUPFAM" id="SSF52058">
    <property type="entry name" value="L domain-like"/>
    <property type="match status" value="1"/>
</dbReference>
<protein>
    <submittedName>
        <fullName evidence="8">Peroxidasin</fullName>
    </submittedName>
</protein>
<dbReference type="InterPro" id="IPR000483">
    <property type="entry name" value="Cys-rich_flank_reg_C"/>
</dbReference>
<keyword evidence="1" id="KW-0433">Leucine-rich repeat</keyword>
<dbReference type="SMART" id="SM00082">
    <property type="entry name" value="LRRCT"/>
    <property type="match status" value="1"/>
</dbReference>
<evidence type="ECO:0000256" key="1">
    <source>
        <dbReference type="ARBA" id="ARBA00022614"/>
    </source>
</evidence>
<evidence type="ECO:0000313" key="9">
    <source>
        <dbReference type="Proteomes" id="UP001651158"/>
    </source>
</evidence>
<dbReference type="InterPro" id="IPR001611">
    <property type="entry name" value="Leu-rich_rpt"/>
</dbReference>
<reference evidence="8 9" key="1">
    <citation type="journal article" date="2022" name="Front. Cell. Infect. Microbiol.">
        <title>The Genomes of Two Strains of Taenia crassiceps the Animal Model for the Study of Human Cysticercosis.</title>
        <authorList>
            <person name="Bobes R.J."/>
            <person name="Estrada K."/>
            <person name="Rios-Valencia D.G."/>
            <person name="Calderon-Gallegos A."/>
            <person name="de la Torre P."/>
            <person name="Carrero J.C."/>
            <person name="Sanchez-Flores A."/>
            <person name="Laclette J.P."/>
        </authorList>
    </citation>
    <scope>NUCLEOTIDE SEQUENCE [LARGE SCALE GENOMIC DNA]</scope>
    <source>
        <strain evidence="8">WFUcys</strain>
    </source>
</reference>
<dbReference type="EMBL" id="JAKROA010000001">
    <property type="protein sequence ID" value="KAL5111373.1"/>
    <property type="molecule type" value="Genomic_DNA"/>
</dbReference>
<feature type="chain" id="PRO_5046185709" evidence="6">
    <location>
        <begin position="20"/>
        <end position="567"/>
    </location>
</feature>
<gene>
    <name evidence="8" type="ORF">TcWFU_001404</name>
</gene>
<dbReference type="PROSITE" id="PS50835">
    <property type="entry name" value="IG_LIKE"/>
    <property type="match status" value="1"/>
</dbReference>
<evidence type="ECO:0000256" key="5">
    <source>
        <dbReference type="SAM" id="MobiDB-lite"/>
    </source>
</evidence>
<dbReference type="PROSITE" id="PS51450">
    <property type="entry name" value="LRR"/>
    <property type="match status" value="1"/>
</dbReference>
<evidence type="ECO:0000313" key="8">
    <source>
        <dbReference type="EMBL" id="KAL5111373.1"/>
    </source>
</evidence>
<feature type="region of interest" description="Disordered" evidence="5">
    <location>
        <begin position="342"/>
        <end position="368"/>
    </location>
</feature>
<dbReference type="PANTHER" id="PTHR24366:SF96">
    <property type="entry name" value="LEUCINE RICH REPEAT CONTAINING 53"/>
    <property type="match status" value="1"/>
</dbReference>
<organism evidence="8 9">
    <name type="scientific">Taenia crassiceps</name>
    <dbReference type="NCBI Taxonomy" id="6207"/>
    <lineage>
        <taxon>Eukaryota</taxon>
        <taxon>Metazoa</taxon>
        <taxon>Spiralia</taxon>
        <taxon>Lophotrochozoa</taxon>
        <taxon>Platyhelminthes</taxon>
        <taxon>Cestoda</taxon>
        <taxon>Eucestoda</taxon>
        <taxon>Cyclophyllidea</taxon>
        <taxon>Taeniidae</taxon>
        <taxon>Taenia</taxon>
    </lineage>
</organism>
<dbReference type="InterPro" id="IPR013783">
    <property type="entry name" value="Ig-like_fold"/>
</dbReference>
<accession>A0ABR4QP88</accession>
<dbReference type="Gene3D" id="2.60.40.10">
    <property type="entry name" value="Immunoglobulins"/>
    <property type="match status" value="1"/>
</dbReference>
<dbReference type="SMART" id="SM00369">
    <property type="entry name" value="LRR_TYP"/>
    <property type="match status" value="2"/>
</dbReference>
<dbReference type="InterPro" id="IPR007110">
    <property type="entry name" value="Ig-like_dom"/>
</dbReference>
<evidence type="ECO:0000256" key="3">
    <source>
        <dbReference type="ARBA" id="ARBA00022737"/>
    </source>
</evidence>
<keyword evidence="2 6" id="KW-0732">Signal</keyword>
<dbReference type="PANTHER" id="PTHR24366">
    <property type="entry name" value="IG(IMMUNOGLOBULIN) AND LRR(LEUCINE RICH REPEAT) DOMAINS"/>
    <property type="match status" value="1"/>
</dbReference>
<dbReference type="Pfam" id="PF13855">
    <property type="entry name" value="LRR_8"/>
    <property type="match status" value="1"/>
</dbReference>
<name>A0ABR4QP88_9CEST</name>
<evidence type="ECO:0000256" key="6">
    <source>
        <dbReference type="SAM" id="SignalP"/>
    </source>
</evidence>
<dbReference type="Proteomes" id="UP001651158">
    <property type="component" value="Unassembled WGS sequence"/>
</dbReference>